<evidence type="ECO:0000313" key="3">
    <source>
        <dbReference type="Proteomes" id="UP000501812"/>
    </source>
</evidence>
<dbReference type="AlphaFoldDB" id="A0A858RMP0"/>
<dbReference type="RefSeq" id="WP_169456180.1">
    <property type="nucleotide sequence ID" value="NZ_CP051774.1"/>
</dbReference>
<keyword evidence="1" id="KW-0812">Transmembrane</keyword>
<feature type="transmembrane region" description="Helical" evidence="1">
    <location>
        <begin position="268"/>
        <end position="294"/>
    </location>
</feature>
<dbReference type="KEGG" id="luo:HHL09_18860"/>
<evidence type="ECO:0000256" key="1">
    <source>
        <dbReference type="SAM" id="Phobius"/>
    </source>
</evidence>
<organism evidence="2 3">
    <name type="scientific">Luteolibacter luteus</name>
    <dbReference type="NCBI Taxonomy" id="2728835"/>
    <lineage>
        <taxon>Bacteria</taxon>
        <taxon>Pseudomonadati</taxon>
        <taxon>Verrucomicrobiota</taxon>
        <taxon>Verrucomicrobiia</taxon>
        <taxon>Verrucomicrobiales</taxon>
        <taxon>Verrucomicrobiaceae</taxon>
        <taxon>Luteolibacter</taxon>
    </lineage>
</organism>
<protein>
    <submittedName>
        <fullName evidence="2">Uncharacterized protein</fullName>
    </submittedName>
</protein>
<name>A0A858RMP0_9BACT</name>
<evidence type="ECO:0000313" key="2">
    <source>
        <dbReference type="EMBL" id="QJE97754.1"/>
    </source>
</evidence>
<keyword evidence="1" id="KW-1133">Transmembrane helix</keyword>
<dbReference type="EMBL" id="CP051774">
    <property type="protein sequence ID" value="QJE97754.1"/>
    <property type="molecule type" value="Genomic_DNA"/>
</dbReference>
<feature type="transmembrane region" description="Helical" evidence="1">
    <location>
        <begin position="47"/>
        <end position="69"/>
    </location>
</feature>
<gene>
    <name evidence="2" type="ORF">HHL09_18860</name>
</gene>
<feature type="transmembrane region" description="Helical" evidence="1">
    <location>
        <begin position="238"/>
        <end position="256"/>
    </location>
</feature>
<keyword evidence="3" id="KW-1185">Reference proteome</keyword>
<keyword evidence="1" id="KW-0472">Membrane</keyword>
<proteinExistence type="predicted"/>
<reference evidence="2 3" key="1">
    <citation type="submission" date="2020-04" db="EMBL/GenBank/DDBJ databases">
        <title>Luteolibacter sp. G-1-1-1 isolated from soil.</title>
        <authorList>
            <person name="Dahal R.H."/>
        </authorList>
    </citation>
    <scope>NUCLEOTIDE SEQUENCE [LARGE SCALE GENOMIC DNA]</scope>
    <source>
        <strain evidence="2 3">G-1-1-1</strain>
    </source>
</reference>
<feature type="transmembrane region" description="Helical" evidence="1">
    <location>
        <begin position="141"/>
        <end position="160"/>
    </location>
</feature>
<dbReference type="Proteomes" id="UP000501812">
    <property type="component" value="Chromosome"/>
</dbReference>
<feature type="transmembrane region" description="Helical" evidence="1">
    <location>
        <begin position="363"/>
        <end position="380"/>
    </location>
</feature>
<accession>A0A858RMP0</accession>
<feature type="transmembrane region" description="Helical" evidence="1">
    <location>
        <begin position="81"/>
        <end position="101"/>
    </location>
</feature>
<feature type="transmembrane region" description="Helical" evidence="1">
    <location>
        <begin position="180"/>
        <end position="208"/>
    </location>
</feature>
<sequence length="396" mass="44524">MAGVSPVSPVNLQGLDLPLVRDDLWFRAQQALHLIPRDGRDGVLRRTVIFTLLAWLPLVIWALVTGRVFESTDSEPLLRHFALHARFLIALPALIFGERVARSVMRDMLPSFVATGLVTEEKIPAFRQIVQDVIRLKNSSFPWVGVAGLIVVVLLVPETGRRLQELSWSRERDHLGFGGWWYLCVSRPIFQIFMLGWVWRILLVTLLFQRFVKLGLNPIASHPDNLGSLGFIEKLPRAFVPLAFAMSCVICGQFAHEMAWHGAHMKQFQIPLAIFAVVAFLFCVAPLLVFIPVLKSSKRVAMNQYGALVAQQNRQVHRKWIEGEPVEDRALLEAPELGPTTDVNAIFEAVREMRTVPFSKKSLITVAIPVALPMLVLAAIEVPLGEILMKIFKTII</sequence>